<keyword evidence="5" id="KW-0067">ATP-binding</keyword>
<protein>
    <submittedName>
        <fullName evidence="9">Ribokinase</fullName>
    </submittedName>
</protein>
<keyword evidence="4 6" id="KW-0418">Kinase</keyword>
<dbReference type="PRINTS" id="PR00990">
    <property type="entry name" value="RIBOKINASE"/>
</dbReference>
<evidence type="ECO:0000256" key="1">
    <source>
        <dbReference type="ARBA" id="ARBA00010688"/>
    </source>
</evidence>
<dbReference type="Pfam" id="PF00294">
    <property type="entry name" value="PfkB"/>
    <property type="match status" value="1"/>
</dbReference>
<evidence type="ECO:0000259" key="8">
    <source>
        <dbReference type="Pfam" id="PF00294"/>
    </source>
</evidence>
<dbReference type="CDD" id="cd01167">
    <property type="entry name" value="bac_FRK"/>
    <property type="match status" value="1"/>
</dbReference>
<dbReference type="PROSITE" id="PS00584">
    <property type="entry name" value="PFKB_KINASES_2"/>
    <property type="match status" value="1"/>
</dbReference>
<evidence type="ECO:0000256" key="2">
    <source>
        <dbReference type="ARBA" id="ARBA00022679"/>
    </source>
</evidence>
<evidence type="ECO:0000313" key="10">
    <source>
        <dbReference type="Proteomes" id="UP000653076"/>
    </source>
</evidence>
<feature type="domain" description="Carbohydrate kinase PfkB" evidence="8">
    <location>
        <begin position="20"/>
        <end position="330"/>
    </location>
</feature>
<dbReference type="InterPro" id="IPR002139">
    <property type="entry name" value="Ribo/fructo_kinase"/>
</dbReference>
<dbReference type="Proteomes" id="UP000653076">
    <property type="component" value="Unassembled WGS sequence"/>
</dbReference>
<dbReference type="InterPro" id="IPR002173">
    <property type="entry name" value="Carboh/pur_kinase_PfkB_CS"/>
</dbReference>
<evidence type="ECO:0000256" key="5">
    <source>
        <dbReference type="ARBA" id="ARBA00022840"/>
    </source>
</evidence>
<gene>
    <name evidence="9" type="ORF">Vqi01_48570</name>
</gene>
<dbReference type="RefSeq" id="WP_204037154.1">
    <property type="nucleotide sequence ID" value="NZ_BOPC01000081.1"/>
</dbReference>
<reference evidence="9 10" key="1">
    <citation type="submission" date="2021-01" db="EMBL/GenBank/DDBJ databases">
        <title>Whole genome shotgun sequence of Verrucosispora qiuiae NBRC 106684.</title>
        <authorList>
            <person name="Komaki H."/>
            <person name="Tamura T."/>
        </authorList>
    </citation>
    <scope>NUCLEOTIDE SEQUENCE [LARGE SCALE GENOMIC DNA]</scope>
    <source>
        <strain evidence="9 10">NBRC 106684</strain>
    </source>
</reference>
<dbReference type="EMBL" id="BOPC01000081">
    <property type="protein sequence ID" value="GIJ29695.1"/>
    <property type="molecule type" value="Genomic_DNA"/>
</dbReference>
<evidence type="ECO:0000256" key="4">
    <source>
        <dbReference type="ARBA" id="ARBA00022777"/>
    </source>
</evidence>
<comment type="similarity">
    <text evidence="1 6">Belongs to the carbohydrate kinase PfkB family.</text>
</comment>
<dbReference type="PANTHER" id="PTHR43085:SF1">
    <property type="entry name" value="PSEUDOURIDINE KINASE-RELATED"/>
    <property type="match status" value="1"/>
</dbReference>
<organism evidence="9 10">
    <name type="scientific">Micromonospora qiuiae</name>
    <dbReference type="NCBI Taxonomy" id="502268"/>
    <lineage>
        <taxon>Bacteria</taxon>
        <taxon>Bacillati</taxon>
        <taxon>Actinomycetota</taxon>
        <taxon>Actinomycetes</taxon>
        <taxon>Micromonosporales</taxon>
        <taxon>Micromonosporaceae</taxon>
        <taxon>Micromonospora</taxon>
    </lineage>
</organism>
<evidence type="ECO:0000256" key="6">
    <source>
        <dbReference type="RuleBase" id="RU003704"/>
    </source>
</evidence>
<keyword evidence="2 6" id="KW-0808">Transferase</keyword>
<feature type="compositionally biased region" description="Basic and acidic residues" evidence="7">
    <location>
        <begin position="279"/>
        <end position="298"/>
    </location>
</feature>
<dbReference type="SUPFAM" id="SSF53613">
    <property type="entry name" value="Ribokinase-like"/>
    <property type="match status" value="1"/>
</dbReference>
<evidence type="ECO:0000313" key="9">
    <source>
        <dbReference type="EMBL" id="GIJ29695.1"/>
    </source>
</evidence>
<sequence length="337" mass="35074">MAEVPTADALVPGPPGDAAVTVLGEAVVDLVQEPDGRFTAHPGGSPLNVAVGLARLGVPTALLARFSTTRFGRRLRAHAESNGVDLRHAVDTDDPATLAIASLSGDGVAAYDFYVDGTADWQWRADELAPALTGRGILHTGSLAVFRSPGANRLAAALRTARDRGALVSLDPNIRPGLVGTPAEARARVDGLVALAHVVKASEEDIAWLYPGRSAEDVLRHWQDLGVLLAVVTLGAEGALAVSGTRGFRQPAPVVDVVDTIGAGDAFTAGLLARLSRSPVDRPDDDRPAASRPDEHHPPAGWSDEDIAAALRYAVEVAAVTCTRAGADPPYRHDLPA</sequence>
<comment type="caution">
    <text evidence="9">The sequence shown here is derived from an EMBL/GenBank/DDBJ whole genome shotgun (WGS) entry which is preliminary data.</text>
</comment>
<dbReference type="InterPro" id="IPR050306">
    <property type="entry name" value="PfkB_Carbo_kinase"/>
</dbReference>
<proteinExistence type="inferred from homology"/>
<dbReference type="PANTHER" id="PTHR43085">
    <property type="entry name" value="HEXOKINASE FAMILY MEMBER"/>
    <property type="match status" value="1"/>
</dbReference>
<name>A0ABQ4JGK1_9ACTN</name>
<dbReference type="InterPro" id="IPR011611">
    <property type="entry name" value="PfkB_dom"/>
</dbReference>
<dbReference type="Gene3D" id="3.40.1190.20">
    <property type="match status" value="1"/>
</dbReference>
<dbReference type="InterPro" id="IPR029056">
    <property type="entry name" value="Ribokinase-like"/>
</dbReference>
<accession>A0ABQ4JGK1</accession>
<evidence type="ECO:0000256" key="3">
    <source>
        <dbReference type="ARBA" id="ARBA00022741"/>
    </source>
</evidence>
<keyword evidence="3" id="KW-0547">Nucleotide-binding</keyword>
<evidence type="ECO:0000256" key="7">
    <source>
        <dbReference type="SAM" id="MobiDB-lite"/>
    </source>
</evidence>
<feature type="region of interest" description="Disordered" evidence="7">
    <location>
        <begin position="277"/>
        <end position="303"/>
    </location>
</feature>
<keyword evidence="10" id="KW-1185">Reference proteome</keyword>